<organism evidence="3 5">
    <name type="scientific">Campylobacter hyointestinalis subsp. hyointestinalis</name>
    <dbReference type="NCBI Taxonomy" id="91352"/>
    <lineage>
        <taxon>Bacteria</taxon>
        <taxon>Pseudomonadati</taxon>
        <taxon>Campylobacterota</taxon>
        <taxon>Epsilonproteobacteria</taxon>
        <taxon>Campylobacterales</taxon>
        <taxon>Campylobacteraceae</taxon>
        <taxon>Campylobacter</taxon>
    </lineage>
</organism>
<dbReference type="EMBL" id="FAUW01000001">
    <property type="protein sequence ID" value="CUU69614.1"/>
    <property type="molecule type" value="Genomic_DNA"/>
</dbReference>
<sequence>MRYFIMALMITAFFGCSSTWHGIKEDSNNAYQWSKEKIHKATE</sequence>
<dbReference type="PROSITE" id="PS51257">
    <property type="entry name" value="PROKAR_LIPOPROTEIN"/>
    <property type="match status" value="1"/>
</dbReference>
<evidence type="ECO:0008006" key="7">
    <source>
        <dbReference type="Google" id="ProtNLM"/>
    </source>
</evidence>
<evidence type="ECO:0000313" key="2">
    <source>
        <dbReference type="EMBL" id="CUU79253.1"/>
    </source>
</evidence>
<evidence type="ECO:0000313" key="4">
    <source>
        <dbReference type="Proteomes" id="UP000052237"/>
    </source>
</evidence>
<dbReference type="EMBL" id="FAVB01000002">
    <property type="protein sequence ID" value="CUU79253.1"/>
    <property type="molecule type" value="Genomic_DNA"/>
</dbReference>
<dbReference type="Proteomes" id="UP000052257">
    <property type="component" value="Unassembled WGS sequence"/>
</dbReference>
<reference evidence="4 5" key="1">
    <citation type="submission" date="2015-11" db="EMBL/GenBank/DDBJ databases">
        <authorList>
            <consortium name="Pathogen Informatics"/>
        </authorList>
    </citation>
    <scope>NUCLEOTIDE SEQUENCE [LARGE SCALE GENOMIC DNA]</scope>
    <source>
        <strain evidence="2 4">006A-0059</strain>
        <strain evidence="1 6">006A-0191</strain>
        <strain evidence="3 5">007A-0283</strain>
    </source>
</reference>
<name>A0A9W5F055_CAMHY</name>
<protein>
    <recommendedName>
        <fullName evidence="7">Lipoprotein</fullName>
    </recommendedName>
</protein>
<comment type="caution">
    <text evidence="3">The sequence shown here is derived from an EMBL/GenBank/DDBJ whole genome shotgun (WGS) entry which is preliminary data.</text>
</comment>
<evidence type="ECO:0000313" key="6">
    <source>
        <dbReference type="Proteomes" id="UP000052257"/>
    </source>
</evidence>
<evidence type="ECO:0000313" key="5">
    <source>
        <dbReference type="Proteomes" id="UP000052245"/>
    </source>
</evidence>
<dbReference type="Proteomes" id="UP000052237">
    <property type="component" value="Unassembled WGS sequence"/>
</dbReference>
<evidence type="ECO:0000313" key="3">
    <source>
        <dbReference type="EMBL" id="CUU83319.1"/>
    </source>
</evidence>
<accession>A0A9W5F055</accession>
<evidence type="ECO:0000313" key="1">
    <source>
        <dbReference type="EMBL" id="CUU69614.1"/>
    </source>
</evidence>
<keyword evidence="4" id="KW-1185">Reference proteome</keyword>
<dbReference type="RefSeq" id="WP_255199058.1">
    <property type="nucleotide sequence ID" value="NZ_CBCRTP010000006.1"/>
</dbReference>
<gene>
    <name evidence="2" type="ORF">ERS686654_01053</name>
    <name evidence="1" type="ORF">ERS739220_00170</name>
    <name evidence="3" type="ORF">ERS739223_01021</name>
</gene>
<dbReference type="Proteomes" id="UP000052245">
    <property type="component" value="Unassembled WGS sequence"/>
</dbReference>
<dbReference type="EMBL" id="FAVC01000002">
    <property type="protein sequence ID" value="CUU83319.1"/>
    <property type="molecule type" value="Genomic_DNA"/>
</dbReference>
<dbReference type="AlphaFoldDB" id="A0A9W5F055"/>
<accession>A0A0S4RTL6</accession>
<proteinExistence type="predicted"/>